<dbReference type="SUPFAM" id="SSF51735">
    <property type="entry name" value="NAD(P)-binding Rossmann-fold domains"/>
    <property type="match status" value="1"/>
</dbReference>
<evidence type="ECO:0000259" key="1">
    <source>
        <dbReference type="PROSITE" id="PS51201"/>
    </source>
</evidence>
<feature type="domain" description="RCK N-terminal" evidence="1">
    <location>
        <begin position="4"/>
        <end position="120"/>
    </location>
</feature>
<dbReference type="Gene3D" id="3.30.70.1450">
    <property type="entry name" value="Regulator of K+ conductance, C-terminal domain"/>
    <property type="match status" value="1"/>
</dbReference>
<dbReference type="RefSeq" id="WP_281812594.1">
    <property type="nucleotide sequence ID" value="NZ_BRLB01000001.1"/>
</dbReference>
<dbReference type="Proteomes" id="UP001144256">
    <property type="component" value="Unassembled WGS sequence"/>
</dbReference>
<evidence type="ECO:0000259" key="2">
    <source>
        <dbReference type="PROSITE" id="PS51202"/>
    </source>
</evidence>
<dbReference type="PANTHER" id="PTHR43833">
    <property type="entry name" value="POTASSIUM CHANNEL PROTEIN 2-RELATED-RELATED"/>
    <property type="match status" value="1"/>
</dbReference>
<dbReference type="EMBL" id="BRLB01000001">
    <property type="protein sequence ID" value="GKX28386.1"/>
    <property type="molecule type" value="Genomic_DNA"/>
</dbReference>
<protein>
    <submittedName>
        <fullName evidence="3">Potassium transporter Trk</fullName>
    </submittedName>
</protein>
<evidence type="ECO:0000313" key="4">
    <source>
        <dbReference type="Proteomes" id="UP001144256"/>
    </source>
</evidence>
<sequence>MAKKRDFVVFGLGKFGKSVAETLSMYDCDVLAIDKNEEIIQDIASTVTHAVQADVTDQDALNALGVRNFDAAIIAISNDMQSSIMATILVKDMGVPYVLAKAQNEVHKKVLEKVGADKVVFPEREIGVRIANNLISDNFVDYIELSEDYSIVEVSILDEWIGKSLKELDMRPRYGMNVMAIKQEANINITPGPDVTLEEGDVLVVVGSNKDLKKINIIKD</sequence>
<reference evidence="3" key="1">
    <citation type="submission" date="2022-06" db="EMBL/GenBank/DDBJ databases">
        <title>Vallitalea longa sp. nov., an anaerobic bacterium isolated from marine sediment.</title>
        <authorList>
            <person name="Hirano S."/>
            <person name="Terahara T."/>
            <person name="Mori K."/>
            <person name="Hamada M."/>
            <person name="Matsumoto R."/>
            <person name="Kobayashi T."/>
        </authorList>
    </citation>
    <scope>NUCLEOTIDE SEQUENCE</scope>
    <source>
        <strain evidence="3">SH18-1</strain>
    </source>
</reference>
<dbReference type="PROSITE" id="PS51202">
    <property type="entry name" value="RCK_C"/>
    <property type="match status" value="1"/>
</dbReference>
<dbReference type="InterPro" id="IPR006037">
    <property type="entry name" value="RCK_C"/>
</dbReference>
<dbReference type="GO" id="GO:0008324">
    <property type="term" value="F:monoatomic cation transmembrane transporter activity"/>
    <property type="evidence" value="ECO:0007669"/>
    <property type="project" value="InterPro"/>
</dbReference>
<evidence type="ECO:0000313" key="3">
    <source>
        <dbReference type="EMBL" id="GKX28386.1"/>
    </source>
</evidence>
<dbReference type="InterPro" id="IPR003148">
    <property type="entry name" value="RCK_N"/>
</dbReference>
<dbReference type="Pfam" id="PF02254">
    <property type="entry name" value="TrkA_N"/>
    <property type="match status" value="1"/>
</dbReference>
<gene>
    <name evidence="3" type="ORF">SH1V18_08660</name>
</gene>
<dbReference type="InterPro" id="IPR036291">
    <property type="entry name" value="NAD(P)-bd_dom_sf"/>
</dbReference>
<name>A0A9W5Y963_9FIRM</name>
<dbReference type="Gene3D" id="3.40.50.720">
    <property type="entry name" value="NAD(P)-binding Rossmann-like Domain"/>
    <property type="match status" value="1"/>
</dbReference>
<proteinExistence type="predicted"/>
<dbReference type="PROSITE" id="PS51201">
    <property type="entry name" value="RCK_N"/>
    <property type="match status" value="1"/>
</dbReference>
<dbReference type="GO" id="GO:0006813">
    <property type="term" value="P:potassium ion transport"/>
    <property type="evidence" value="ECO:0007669"/>
    <property type="project" value="InterPro"/>
</dbReference>
<dbReference type="Pfam" id="PF02080">
    <property type="entry name" value="TrkA_C"/>
    <property type="match status" value="1"/>
</dbReference>
<dbReference type="SUPFAM" id="SSF116726">
    <property type="entry name" value="TrkA C-terminal domain-like"/>
    <property type="match status" value="1"/>
</dbReference>
<comment type="caution">
    <text evidence="3">The sequence shown here is derived from an EMBL/GenBank/DDBJ whole genome shotgun (WGS) entry which is preliminary data.</text>
</comment>
<accession>A0A9W5Y963</accession>
<dbReference type="AlphaFoldDB" id="A0A9W5Y963"/>
<dbReference type="InterPro" id="IPR036721">
    <property type="entry name" value="RCK_C_sf"/>
</dbReference>
<feature type="domain" description="RCK C-terminal" evidence="2">
    <location>
        <begin position="137"/>
        <end position="220"/>
    </location>
</feature>
<organism evidence="3 4">
    <name type="scientific">Vallitalea longa</name>
    <dbReference type="NCBI Taxonomy" id="2936439"/>
    <lineage>
        <taxon>Bacteria</taxon>
        <taxon>Bacillati</taxon>
        <taxon>Bacillota</taxon>
        <taxon>Clostridia</taxon>
        <taxon>Lachnospirales</taxon>
        <taxon>Vallitaleaceae</taxon>
        <taxon>Vallitalea</taxon>
    </lineage>
</organism>
<keyword evidence="4" id="KW-1185">Reference proteome</keyword>
<dbReference type="InterPro" id="IPR050721">
    <property type="entry name" value="Trk_Ktr_HKT_K-transport"/>
</dbReference>
<dbReference type="PANTHER" id="PTHR43833:SF7">
    <property type="entry name" value="KTR SYSTEM POTASSIUM UPTAKE PROTEIN C"/>
    <property type="match status" value="1"/>
</dbReference>